<dbReference type="PANTHER" id="PTHR42796">
    <property type="entry name" value="FUMARYLACETOACETATE HYDROLASE DOMAIN-CONTAINING PROTEIN 2A-RELATED"/>
    <property type="match status" value="1"/>
</dbReference>
<gene>
    <name evidence="4" type="ORF">SAMN06295920_10751</name>
</gene>
<reference evidence="5" key="1">
    <citation type="submission" date="2017-02" db="EMBL/GenBank/DDBJ databases">
        <authorList>
            <person name="Varghese N."/>
            <person name="Submissions S."/>
        </authorList>
    </citation>
    <scope>NUCLEOTIDE SEQUENCE [LARGE SCALE GENOMIC DNA]</scope>
    <source>
        <strain evidence="5">UM2</strain>
    </source>
</reference>
<dbReference type="GO" id="GO:0016853">
    <property type="term" value="F:isomerase activity"/>
    <property type="evidence" value="ECO:0007669"/>
    <property type="project" value="UniProtKB-ARBA"/>
</dbReference>
<protein>
    <submittedName>
        <fullName evidence="4">2-keto-4-pentenoate hydratase/2-oxohepta-3-ene-1,7-dioic acid hydratase (Catechol pathway)</fullName>
    </submittedName>
</protein>
<dbReference type="GO" id="GO:0019752">
    <property type="term" value="P:carboxylic acid metabolic process"/>
    <property type="evidence" value="ECO:0007669"/>
    <property type="project" value="UniProtKB-ARBA"/>
</dbReference>
<dbReference type="InterPro" id="IPR036663">
    <property type="entry name" value="Fumarylacetoacetase_C_sf"/>
</dbReference>
<dbReference type="PANTHER" id="PTHR42796:SF4">
    <property type="entry name" value="FUMARYLACETOACETATE HYDROLASE DOMAIN-CONTAINING PROTEIN 2A"/>
    <property type="match status" value="1"/>
</dbReference>
<dbReference type="InterPro" id="IPR011234">
    <property type="entry name" value="Fumarylacetoacetase-like_C"/>
</dbReference>
<dbReference type="SUPFAM" id="SSF56529">
    <property type="entry name" value="FAH"/>
    <property type="match status" value="1"/>
</dbReference>
<evidence type="ECO:0000313" key="4">
    <source>
        <dbReference type="EMBL" id="SKB84352.1"/>
    </source>
</evidence>
<keyword evidence="2" id="KW-0479">Metal-binding</keyword>
<dbReference type="FunFam" id="3.90.850.10:FF:000002">
    <property type="entry name" value="2-hydroxyhepta-2,4-diene-1,7-dioate isomerase"/>
    <property type="match status" value="1"/>
</dbReference>
<comment type="similarity">
    <text evidence="1">Belongs to the FAH family.</text>
</comment>
<dbReference type="Proteomes" id="UP000189818">
    <property type="component" value="Unassembled WGS sequence"/>
</dbReference>
<evidence type="ECO:0000256" key="1">
    <source>
        <dbReference type="ARBA" id="ARBA00010211"/>
    </source>
</evidence>
<dbReference type="AlphaFoldDB" id="A0A1T5EJX8"/>
<dbReference type="InterPro" id="IPR051121">
    <property type="entry name" value="FAH"/>
</dbReference>
<sequence>MRLVSCEIGGEHAYGMLIGDRIARLDMLPGAAPDLKSYLEVAHAAGWPPVEVEADIPLDRVRLLPPIPNPDKVICVATNFREPAREGQPEPEYPLVFTRFANSFTGHEWPLIKPDHSEKYDFEGELAVVIGKRGRKISADAAMEYVAGYCCLNDGSVRDWQKHSSQFTPGKNFYRSGSFGPWLVTADEVPDPGALTLRTRVNGEIKQQIGMDRMIFDIAWLIAYFSTFTELVPGDVIATGTPSGFGSSRTPPEFLSIGDEIEVEIAGIGTLHNIVGGEQPSG</sequence>
<feature type="domain" description="Fumarylacetoacetase-like C-terminal" evidence="3">
    <location>
        <begin position="72"/>
        <end position="275"/>
    </location>
</feature>
<dbReference type="STRING" id="439228.SAMN06295920_10751"/>
<dbReference type="GO" id="GO:0046872">
    <property type="term" value="F:metal ion binding"/>
    <property type="evidence" value="ECO:0007669"/>
    <property type="project" value="UniProtKB-KW"/>
</dbReference>
<dbReference type="EMBL" id="FUYM01000007">
    <property type="protein sequence ID" value="SKB84352.1"/>
    <property type="molecule type" value="Genomic_DNA"/>
</dbReference>
<dbReference type="Pfam" id="PF01557">
    <property type="entry name" value="FAA_hydrolase"/>
    <property type="match status" value="1"/>
</dbReference>
<evidence type="ECO:0000256" key="2">
    <source>
        <dbReference type="ARBA" id="ARBA00022723"/>
    </source>
</evidence>
<dbReference type="OrthoDB" id="5197601at2"/>
<organism evidence="4 5">
    <name type="scientific">Rhizorhabdus histidinilytica</name>
    <dbReference type="NCBI Taxonomy" id="439228"/>
    <lineage>
        <taxon>Bacteria</taxon>
        <taxon>Pseudomonadati</taxon>
        <taxon>Pseudomonadota</taxon>
        <taxon>Alphaproteobacteria</taxon>
        <taxon>Sphingomonadales</taxon>
        <taxon>Sphingomonadaceae</taxon>
        <taxon>Rhizorhabdus</taxon>
    </lineage>
</organism>
<dbReference type="Gene3D" id="3.90.850.10">
    <property type="entry name" value="Fumarylacetoacetase-like, C-terminal domain"/>
    <property type="match status" value="1"/>
</dbReference>
<accession>A0A1T5EJX8</accession>
<keyword evidence="5" id="KW-1185">Reference proteome</keyword>
<evidence type="ECO:0000313" key="5">
    <source>
        <dbReference type="Proteomes" id="UP000189818"/>
    </source>
</evidence>
<evidence type="ECO:0000259" key="3">
    <source>
        <dbReference type="Pfam" id="PF01557"/>
    </source>
</evidence>
<name>A0A1T5EJX8_9SPHN</name>
<proteinExistence type="inferred from homology"/>